<feature type="region of interest" description="Disordered" evidence="1">
    <location>
        <begin position="99"/>
        <end position="183"/>
    </location>
</feature>
<dbReference type="AlphaFoldDB" id="A0A323UK57"/>
<protein>
    <recommendedName>
        <fullName evidence="2">DnaA N-terminal domain-containing protein</fullName>
    </recommendedName>
</protein>
<feature type="compositionally biased region" description="Basic and acidic residues" evidence="1">
    <location>
        <begin position="135"/>
        <end position="147"/>
    </location>
</feature>
<comment type="caution">
    <text evidence="3">The sequence shown here is derived from an EMBL/GenBank/DDBJ whole genome shotgun (WGS) entry which is preliminary data.</text>
</comment>
<gene>
    <name evidence="3" type="ORF">DNX69_07675</name>
</gene>
<dbReference type="InterPro" id="IPR024633">
    <property type="entry name" value="DnaA_N_dom"/>
</dbReference>
<accession>A0A323UK57</accession>
<evidence type="ECO:0000259" key="2">
    <source>
        <dbReference type="Pfam" id="PF11638"/>
    </source>
</evidence>
<feature type="compositionally biased region" description="Low complexity" evidence="1">
    <location>
        <begin position="99"/>
        <end position="110"/>
    </location>
</feature>
<dbReference type="Gene3D" id="1.10.10.10">
    <property type="entry name" value="Winged helix-like DNA-binding domain superfamily/Winged helix DNA-binding domain"/>
    <property type="match status" value="1"/>
</dbReference>
<proteinExistence type="predicted"/>
<reference evidence="3 4" key="1">
    <citation type="submission" date="2018-06" db="EMBL/GenBank/DDBJ databases">
        <title>Draft Whole-Genome Sequence of the purple photosynthetic bacterium Rhodospeudomonas palustris XCP.</title>
        <authorList>
            <person name="Rayyan A."/>
            <person name="Meyer T.E."/>
            <person name="Kyndt J.A."/>
        </authorList>
    </citation>
    <scope>NUCLEOTIDE SEQUENCE [LARGE SCALE GENOMIC DNA]</scope>
    <source>
        <strain evidence="3 4">XCP</strain>
    </source>
</reference>
<dbReference type="RefSeq" id="WP_110785417.1">
    <property type="nucleotide sequence ID" value="NZ_QKQS01000012.1"/>
</dbReference>
<feature type="domain" description="DnaA N-terminal" evidence="2">
    <location>
        <begin position="185"/>
        <end position="239"/>
    </location>
</feature>
<dbReference type="OrthoDB" id="7862895at2"/>
<name>A0A323UK57_RHOPL</name>
<dbReference type="EMBL" id="QKQS01000012">
    <property type="protein sequence ID" value="PZA12761.1"/>
    <property type="molecule type" value="Genomic_DNA"/>
</dbReference>
<dbReference type="Pfam" id="PF11638">
    <property type="entry name" value="DnaA_N"/>
    <property type="match status" value="1"/>
</dbReference>
<feature type="compositionally biased region" description="Low complexity" evidence="1">
    <location>
        <begin position="150"/>
        <end position="165"/>
    </location>
</feature>
<dbReference type="Proteomes" id="UP000248134">
    <property type="component" value="Unassembled WGS sequence"/>
</dbReference>
<organism evidence="3 4">
    <name type="scientific">Rhodopseudomonas palustris</name>
    <dbReference type="NCBI Taxonomy" id="1076"/>
    <lineage>
        <taxon>Bacteria</taxon>
        <taxon>Pseudomonadati</taxon>
        <taxon>Pseudomonadota</taxon>
        <taxon>Alphaproteobacteria</taxon>
        <taxon>Hyphomicrobiales</taxon>
        <taxon>Nitrobacteraceae</taxon>
        <taxon>Rhodopseudomonas</taxon>
    </lineage>
</organism>
<evidence type="ECO:0000313" key="3">
    <source>
        <dbReference type="EMBL" id="PZA12761.1"/>
    </source>
</evidence>
<dbReference type="InterPro" id="IPR036390">
    <property type="entry name" value="WH_DNA-bd_sf"/>
</dbReference>
<dbReference type="InterPro" id="IPR038454">
    <property type="entry name" value="DnaA_N_sf"/>
</dbReference>
<dbReference type="Pfam" id="PF13730">
    <property type="entry name" value="HTH_36"/>
    <property type="match status" value="1"/>
</dbReference>
<dbReference type="Gene3D" id="3.30.300.180">
    <property type="match status" value="1"/>
</dbReference>
<dbReference type="InterPro" id="IPR036388">
    <property type="entry name" value="WH-like_DNA-bd_sf"/>
</dbReference>
<evidence type="ECO:0000256" key="1">
    <source>
        <dbReference type="SAM" id="MobiDB-lite"/>
    </source>
</evidence>
<sequence length="257" mass="27804">MSWQATAWAAKQVTGSPARKALLLALANYADAAGMSYPSQDTLARDTEQSTDTVQRQMKQLAALGLVRIEKRPAVKGQWPGLVYFLALPVAEMTEPQIAARSAPQSPAARNGRDRAAKATPAVPQNTPSPCRSYVRHEQKEQIEQRGRARASAPARAVPAERPQAIEGSERERSAFAGPLGAGGEALRRRIGDDRFAAWFSKVTLLSDADGEIVLSAPTSFVRDHIAAQFDADLDAAWRGVMADFRSVVVVQQRGES</sequence>
<evidence type="ECO:0000313" key="4">
    <source>
        <dbReference type="Proteomes" id="UP000248134"/>
    </source>
</evidence>
<dbReference type="SUPFAM" id="SSF46785">
    <property type="entry name" value="Winged helix' DNA-binding domain"/>
    <property type="match status" value="1"/>
</dbReference>